<comment type="caution">
    <text evidence="7">The sequence shown here is derived from an EMBL/GenBank/DDBJ whole genome shotgun (WGS) entry which is preliminary data.</text>
</comment>
<name>A0A9X9LTJ1_GULGU</name>
<protein>
    <recommendedName>
        <fullName evidence="4">Large ribosomal subunit protein uL22</fullName>
    </recommendedName>
    <alternativeName>
        <fullName evidence="5">60S ribosomal protein L17</fullName>
    </alternativeName>
</protein>
<dbReference type="SUPFAM" id="SSF54843">
    <property type="entry name" value="Ribosomal protein L22"/>
    <property type="match status" value="1"/>
</dbReference>
<organism evidence="7 8">
    <name type="scientific">Gulo gulo</name>
    <name type="common">Wolverine</name>
    <name type="synonym">Gluton</name>
    <dbReference type="NCBI Taxonomy" id="48420"/>
    <lineage>
        <taxon>Eukaryota</taxon>
        <taxon>Metazoa</taxon>
        <taxon>Chordata</taxon>
        <taxon>Craniata</taxon>
        <taxon>Vertebrata</taxon>
        <taxon>Euteleostomi</taxon>
        <taxon>Mammalia</taxon>
        <taxon>Eutheria</taxon>
        <taxon>Laurasiatheria</taxon>
        <taxon>Carnivora</taxon>
        <taxon>Caniformia</taxon>
        <taxon>Musteloidea</taxon>
        <taxon>Mustelidae</taxon>
        <taxon>Guloninae</taxon>
        <taxon>Gulo</taxon>
    </lineage>
</organism>
<evidence type="ECO:0000256" key="2">
    <source>
        <dbReference type="ARBA" id="ARBA00022980"/>
    </source>
</evidence>
<dbReference type="EMBL" id="CYRY02016645">
    <property type="protein sequence ID" value="VCW90954.1"/>
    <property type="molecule type" value="Genomic_DNA"/>
</dbReference>
<accession>A0A9X9LTJ1</accession>
<comment type="similarity">
    <text evidence="1 6">Belongs to the universal ribosomal protein uL22 family.</text>
</comment>
<dbReference type="Pfam" id="PF00237">
    <property type="entry name" value="Ribosomal_L22"/>
    <property type="match status" value="1"/>
</dbReference>
<gene>
    <name evidence="7" type="ORF">BN2614_LOCUS1</name>
</gene>
<keyword evidence="2 6" id="KW-0689">Ribosomal protein</keyword>
<dbReference type="AlphaFoldDB" id="A0A9X9LTJ1"/>
<evidence type="ECO:0000256" key="1">
    <source>
        <dbReference type="ARBA" id="ARBA00009451"/>
    </source>
</evidence>
<keyword evidence="8" id="KW-1185">Reference proteome</keyword>
<evidence type="ECO:0000256" key="4">
    <source>
        <dbReference type="ARBA" id="ARBA00035207"/>
    </source>
</evidence>
<dbReference type="Gene3D" id="3.90.470.10">
    <property type="entry name" value="Ribosomal protein L22/L17"/>
    <property type="match status" value="1"/>
</dbReference>
<dbReference type="InterPro" id="IPR005721">
    <property type="entry name" value="Ribosomal_uL22_euk/arc"/>
</dbReference>
<evidence type="ECO:0000256" key="6">
    <source>
        <dbReference type="RuleBase" id="RU004005"/>
    </source>
</evidence>
<evidence type="ECO:0000256" key="5">
    <source>
        <dbReference type="ARBA" id="ARBA00035325"/>
    </source>
</evidence>
<sequence>MVELEGVPGTNSGSGYRVGGPGRVLTFYCTCLKMQSCAGPKGLDVDSLVMEHIQVNKAPEMQCRIYQAPGLIYPDRSSLCHREMILTEKEQTIPKPEEEVAQKKKMFQKKLKKQKCMAQE</sequence>
<dbReference type="GO" id="GO:0003735">
    <property type="term" value="F:structural constituent of ribosome"/>
    <property type="evidence" value="ECO:0007669"/>
    <property type="project" value="InterPro"/>
</dbReference>
<dbReference type="PANTHER" id="PTHR11593">
    <property type="entry name" value="60S RIBOSOMAL PROTEIN L17"/>
    <property type="match status" value="1"/>
</dbReference>
<evidence type="ECO:0000256" key="3">
    <source>
        <dbReference type="ARBA" id="ARBA00023274"/>
    </source>
</evidence>
<evidence type="ECO:0000313" key="8">
    <source>
        <dbReference type="Proteomes" id="UP000269945"/>
    </source>
</evidence>
<evidence type="ECO:0000313" key="7">
    <source>
        <dbReference type="EMBL" id="VCW90954.1"/>
    </source>
</evidence>
<dbReference type="InterPro" id="IPR036394">
    <property type="entry name" value="Ribosomal_uL22_sf"/>
</dbReference>
<keyword evidence="3 6" id="KW-0687">Ribonucleoprotein</keyword>
<dbReference type="InterPro" id="IPR001063">
    <property type="entry name" value="Ribosomal_uL22"/>
</dbReference>
<dbReference type="GO" id="GO:0002181">
    <property type="term" value="P:cytoplasmic translation"/>
    <property type="evidence" value="ECO:0007669"/>
    <property type="project" value="TreeGrafter"/>
</dbReference>
<reference evidence="7 8" key="1">
    <citation type="submission" date="2018-10" db="EMBL/GenBank/DDBJ databases">
        <authorList>
            <person name="Ekblom R."/>
            <person name="Jareborg N."/>
        </authorList>
    </citation>
    <scope>NUCLEOTIDE SEQUENCE [LARGE SCALE GENOMIC DNA]</scope>
    <source>
        <tissue evidence="7">Muscle</tissue>
    </source>
</reference>
<proteinExistence type="inferred from homology"/>
<dbReference type="Proteomes" id="UP000269945">
    <property type="component" value="Unassembled WGS sequence"/>
</dbReference>
<dbReference type="PANTHER" id="PTHR11593:SF10">
    <property type="entry name" value="60S RIBOSOMAL PROTEIN L17"/>
    <property type="match status" value="1"/>
</dbReference>
<dbReference type="GO" id="GO:0022625">
    <property type="term" value="C:cytosolic large ribosomal subunit"/>
    <property type="evidence" value="ECO:0007669"/>
    <property type="project" value="TreeGrafter"/>
</dbReference>